<protein>
    <recommendedName>
        <fullName evidence="2">histidine kinase</fullName>
        <ecNumber evidence="2">2.7.13.3</ecNumber>
    </recommendedName>
</protein>
<dbReference type="CDD" id="cd16917">
    <property type="entry name" value="HATPase_UhpB-NarQ-NarX-like"/>
    <property type="match status" value="1"/>
</dbReference>
<keyword evidence="9" id="KW-0175">Coiled coil</keyword>
<dbReference type="GO" id="GO:0000155">
    <property type="term" value="F:phosphorelay sensor kinase activity"/>
    <property type="evidence" value="ECO:0007669"/>
    <property type="project" value="InterPro"/>
</dbReference>
<evidence type="ECO:0000259" key="11">
    <source>
        <dbReference type="Pfam" id="PF07730"/>
    </source>
</evidence>
<keyword evidence="3" id="KW-0597">Phosphoprotein</keyword>
<keyword evidence="10" id="KW-0472">Membrane</keyword>
<evidence type="ECO:0000256" key="9">
    <source>
        <dbReference type="SAM" id="Coils"/>
    </source>
</evidence>
<evidence type="ECO:0000256" key="10">
    <source>
        <dbReference type="SAM" id="Phobius"/>
    </source>
</evidence>
<gene>
    <name evidence="12" type="ORF">OMP38_30355</name>
</gene>
<evidence type="ECO:0000256" key="3">
    <source>
        <dbReference type="ARBA" id="ARBA00022553"/>
    </source>
</evidence>
<dbReference type="InterPro" id="IPR011712">
    <property type="entry name" value="Sig_transdc_His_kin_sub3_dim/P"/>
</dbReference>
<dbReference type="PANTHER" id="PTHR24421:SF10">
    <property type="entry name" value="NITRATE_NITRITE SENSOR PROTEIN NARQ"/>
    <property type="match status" value="1"/>
</dbReference>
<feature type="transmembrane region" description="Helical" evidence="10">
    <location>
        <begin position="119"/>
        <end position="138"/>
    </location>
</feature>
<keyword evidence="7" id="KW-0067">ATP-binding</keyword>
<evidence type="ECO:0000313" key="13">
    <source>
        <dbReference type="Proteomes" id="UP001153387"/>
    </source>
</evidence>
<keyword evidence="10" id="KW-0812">Transmembrane</keyword>
<feature type="domain" description="Signal transduction histidine kinase subgroup 3 dimerisation and phosphoacceptor" evidence="11">
    <location>
        <begin position="180"/>
        <end position="246"/>
    </location>
</feature>
<comment type="catalytic activity">
    <reaction evidence="1">
        <text>ATP + protein L-histidine = ADP + protein N-phospho-L-histidine.</text>
        <dbReference type="EC" id="2.7.13.3"/>
    </reaction>
</comment>
<feature type="transmembrane region" description="Helical" evidence="10">
    <location>
        <begin position="62"/>
        <end position="84"/>
    </location>
</feature>
<evidence type="ECO:0000256" key="4">
    <source>
        <dbReference type="ARBA" id="ARBA00022679"/>
    </source>
</evidence>
<dbReference type="AlphaFoldDB" id="A0A9X4KM72"/>
<proteinExistence type="predicted"/>
<keyword evidence="10" id="KW-1133">Transmembrane helix</keyword>
<dbReference type="InterPro" id="IPR036890">
    <property type="entry name" value="HATPase_C_sf"/>
</dbReference>
<dbReference type="GO" id="GO:0046983">
    <property type="term" value="F:protein dimerization activity"/>
    <property type="evidence" value="ECO:0007669"/>
    <property type="project" value="InterPro"/>
</dbReference>
<feature type="coiled-coil region" evidence="9">
    <location>
        <begin position="141"/>
        <end position="168"/>
    </location>
</feature>
<dbReference type="RefSeq" id="WP_277568433.1">
    <property type="nucleotide sequence ID" value="NZ_JAPDHZ010000007.1"/>
</dbReference>
<dbReference type="SUPFAM" id="SSF55874">
    <property type="entry name" value="ATPase domain of HSP90 chaperone/DNA topoisomerase II/histidine kinase"/>
    <property type="match status" value="1"/>
</dbReference>
<evidence type="ECO:0000256" key="1">
    <source>
        <dbReference type="ARBA" id="ARBA00000085"/>
    </source>
</evidence>
<dbReference type="GO" id="GO:0005524">
    <property type="term" value="F:ATP binding"/>
    <property type="evidence" value="ECO:0007669"/>
    <property type="project" value="UniProtKB-KW"/>
</dbReference>
<reference evidence="12 13" key="1">
    <citation type="submission" date="2022-10" db="EMBL/GenBank/DDBJ databases">
        <title>Comparative genomic analysis of Cohnella hashimotonis sp. nov., isolated from the International Space Station.</title>
        <authorList>
            <person name="Simpson A."/>
            <person name="Venkateswaran K."/>
        </authorList>
    </citation>
    <scope>NUCLEOTIDE SEQUENCE [LARGE SCALE GENOMIC DNA]</scope>
    <source>
        <strain evidence="12 13">DSM 18997</strain>
    </source>
</reference>
<dbReference type="GO" id="GO:0016020">
    <property type="term" value="C:membrane"/>
    <property type="evidence" value="ECO:0007669"/>
    <property type="project" value="InterPro"/>
</dbReference>
<keyword evidence="13" id="KW-1185">Reference proteome</keyword>
<dbReference type="Gene3D" id="1.20.5.1930">
    <property type="match status" value="1"/>
</dbReference>
<organism evidence="12 13">
    <name type="scientific">Cohnella ginsengisoli</name>
    <dbReference type="NCBI Taxonomy" id="425004"/>
    <lineage>
        <taxon>Bacteria</taxon>
        <taxon>Bacillati</taxon>
        <taxon>Bacillota</taxon>
        <taxon>Bacilli</taxon>
        <taxon>Bacillales</taxon>
        <taxon>Paenibacillaceae</taxon>
        <taxon>Cohnella</taxon>
    </lineage>
</organism>
<dbReference type="Pfam" id="PF07730">
    <property type="entry name" value="HisKA_3"/>
    <property type="match status" value="1"/>
</dbReference>
<dbReference type="EMBL" id="JAPDHZ010000007">
    <property type="protein sequence ID" value="MDG0794663.1"/>
    <property type="molecule type" value="Genomic_DNA"/>
</dbReference>
<dbReference type="PANTHER" id="PTHR24421">
    <property type="entry name" value="NITRATE/NITRITE SENSOR PROTEIN NARX-RELATED"/>
    <property type="match status" value="1"/>
</dbReference>
<keyword evidence="6 12" id="KW-0418">Kinase</keyword>
<sequence length="373" mass="40874">MELWLLGSKSALLLFIGYMLYGTPHDDSFRPAYMLVLLIYTCLSFGIPPLRRIKMASLAVSALSAALAIYGALELHPVFLLLAVPNLYEAAWGVGADNWQTAAVLAAAAWLLPAQNRPVYALASALCLMLYMSTCALHKRLALREEERDKLQDDARRLTRALADNEEYARQSEYTIKLEERGRLSQQIHDEIGHSMAGALIQMEAARRLLDSNRAKAEELLGNAIVISKEGLERIRLTLKQSKPPAEQLGIGRLQLFVDQLSAKQDIRATLNYAGDLDTITQLQWRIIQANVTEAVTNSLKYSGAESIAVEVLVLNKFVKAVVRDDGRGANKVVKGLGIVGMEERAASEGGTIIVDGSRGFSVTTLLPVRAGS</sequence>
<comment type="caution">
    <text evidence="12">The sequence shown here is derived from an EMBL/GenBank/DDBJ whole genome shotgun (WGS) entry which is preliminary data.</text>
</comment>
<keyword evidence="5" id="KW-0547">Nucleotide-binding</keyword>
<evidence type="ECO:0000256" key="5">
    <source>
        <dbReference type="ARBA" id="ARBA00022741"/>
    </source>
</evidence>
<dbReference type="Proteomes" id="UP001153387">
    <property type="component" value="Unassembled WGS sequence"/>
</dbReference>
<evidence type="ECO:0000313" key="12">
    <source>
        <dbReference type="EMBL" id="MDG0794663.1"/>
    </source>
</evidence>
<evidence type="ECO:0000256" key="7">
    <source>
        <dbReference type="ARBA" id="ARBA00022840"/>
    </source>
</evidence>
<feature type="transmembrane region" description="Helical" evidence="10">
    <location>
        <begin position="32"/>
        <end position="50"/>
    </location>
</feature>
<keyword evidence="8" id="KW-0902">Two-component regulatory system</keyword>
<dbReference type="Gene3D" id="3.30.565.10">
    <property type="entry name" value="Histidine kinase-like ATPase, C-terminal domain"/>
    <property type="match status" value="1"/>
</dbReference>
<evidence type="ECO:0000256" key="6">
    <source>
        <dbReference type="ARBA" id="ARBA00022777"/>
    </source>
</evidence>
<keyword evidence="4" id="KW-0808">Transferase</keyword>
<name>A0A9X4KM72_9BACL</name>
<dbReference type="InterPro" id="IPR050482">
    <property type="entry name" value="Sensor_HK_TwoCompSys"/>
</dbReference>
<evidence type="ECO:0000256" key="2">
    <source>
        <dbReference type="ARBA" id="ARBA00012438"/>
    </source>
</evidence>
<accession>A0A9X4KM72</accession>
<evidence type="ECO:0000256" key="8">
    <source>
        <dbReference type="ARBA" id="ARBA00023012"/>
    </source>
</evidence>
<dbReference type="EC" id="2.7.13.3" evidence="2"/>